<sequence>MSRDPSDAGLSSTRDARWTTTGRNRLSDELRGAGLMLGLVLIAVALSVYASGGYGFLTATAVGILGVAVLALSVPGYAFRESERELAVVNAGDEQLRTQLRVAPQNGGTDRVVYELDLAPGERTVVASPFERSEPYELTVPTTGGVARAEFVPPVPTETDADAPVATLEVTSESIRCTQSGPGEQAMRSV</sequence>
<keyword evidence="1" id="KW-0472">Membrane</keyword>
<proteinExistence type="predicted"/>
<protein>
    <submittedName>
        <fullName evidence="2">Uncharacterized protein</fullName>
    </submittedName>
</protein>
<dbReference type="GeneID" id="37644012"/>
<dbReference type="Proteomes" id="UP000258613">
    <property type="component" value="Chromosome"/>
</dbReference>
<dbReference type="EMBL" id="CP027033">
    <property type="protein sequence ID" value="AXR83503.1"/>
    <property type="molecule type" value="Genomic_DNA"/>
</dbReference>
<organism evidence="2 3">
    <name type="scientific">Natrarchaeobaculum sulfurireducens</name>
    <dbReference type="NCBI Taxonomy" id="2044521"/>
    <lineage>
        <taxon>Archaea</taxon>
        <taxon>Methanobacteriati</taxon>
        <taxon>Methanobacteriota</taxon>
        <taxon>Stenosarchaea group</taxon>
        <taxon>Halobacteria</taxon>
        <taxon>Halobacteriales</taxon>
        <taxon>Natrialbaceae</taxon>
        <taxon>Natrarchaeobaculum</taxon>
    </lineage>
</organism>
<feature type="transmembrane region" description="Helical" evidence="1">
    <location>
        <begin position="56"/>
        <end position="79"/>
    </location>
</feature>
<name>A0A346PVF8_9EURY</name>
<evidence type="ECO:0000256" key="1">
    <source>
        <dbReference type="SAM" id="Phobius"/>
    </source>
</evidence>
<keyword evidence="1" id="KW-0812">Transmembrane</keyword>
<gene>
    <name evidence="2" type="ORF">AArcMg_3530</name>
</gene>
<keyword evidence="3" id="KW-1185">Reference proteome</keyword>
<evidence type="ECO:0000313" key="2">
    <source>
        <dbReference type="EMBL" id="AXR83503.1"/>
    </source>
</evidence>
<dbReference type="KEGG" id="nag:AArcMg_3530"/>
<dbReference type="RefSeq" id="WP_117369883.1">
    <property type="nucleotide sequence ID" value="NZ_CP027033.1"/>
</dbReference>
<dbReference type="AlphaFoldDB" id="A0A346PVF8"/>
<reference evidence="3" key="1">
    <citation type="submission" date="2018-02" db="EMBL/GenBank/DDBJ databases">
        <title>Phenotypic and genomic properties of facultatively anaerobic sulfur-reducing natronoarchaea from hypersaline soda lakes.</title>
        <authorList>
            <person name="Sorokin D.Y."/>
            <person name="Kublanov I.V."/>
            <person name="Roman P."/>
            <person name="Sinninghe Damste J.S."/>
            <person name="Golyshin P.N."/>
            <person name="Rojo D."/>
            <person name="Ciordia S."/>
            <person name="Mena M.D.C."/>
            <person name="Ferrer M."/>
            <person name="Messina E."/>
            <person name="Smedile F."/>
            <person name="La Spada G."/>
            <person name="La Cono V."/>
            <person name="Yakimov M.M."/>
        </authorList>
    </citation>
    <scope>NUCLEOTIDE SEQUENCE [LARGE SCALE GENOMIC DNA]</scope>
    <source>
        <strain evidence="3">AArc-Mg</strain>
    </source>
</reference>
<accession>A0A346PVF8</accession>
<keyword evidence="1" id="KW-1133">Transmembrane helix</keyword>
<evidence type="ECO:0000313" key="3">
    <source>
        <dbReference type="Proteomes" id="UP000258613"/>
    </source>
</evidence>
<feature type="transmembrane region" description="Helical" evidence="1">
    <location>
        <begin position="33"/>
        <end position="50"/>
    </location>
</feature>